<proteinExistence type="predicted"/>
<evidence type="ECO:0000313" key="2">
    <source>
        <dbReference type="Proteomes" id="UP000078046"/>
    </source>
</evidence>
<protein>
    <submittedName>
        <fullName evidence="1">Uncharacterized protein</fullName>
    </submittedName>
</protein>
<dbReference type="Proteomes" id="UP000078046">
    <property type="component" value="Unassembled WGS sequence"/>
</dbReference>
<sequence>MKQNTDFVQETSSYALEFPPTTTLVMNQSRPENYLVLGIIVTMC</sequence>
<reference evidence="1 2" key="1">
    <citation type="submission" date="2016-04" db="EMBL/GenBank/DDBJ databases">
        <title>The genome of Intoshia linei affirms orthonectids as highly simplified spiralians.</title>
        <authorList>
            <person name="Mikhailov K.V."/>
            <person name="Slusarev G.S."/>
            <person name="Nikitin M.A."/>
            <person name="Logacheva M.D."/>
            <person name="Penin A."/>
            <person name="Aleoshin V."/>
            <person name="Panchin Y.V."/>
        </authorList>
    </citation>
    <scope>NUCLEOTIDE SEQUENCE [LARGE SCALE GENOMIC DNA]</scope>
    <source>
        <strain evidence="1">Intl2013</strain>
        <tissue evidence="1">Whole animal</tissue>
    </source>
</reference>
<dbReference type="AlphaFoldDB" id="A0A177B193"/>
<name>A0A177B193_9BILA</name>
<dbReference type="EMBL" id="LWCA01000526">
    <property type="protein sequence ID" value="OAF68039.1"/>
    <property type="molecule type" value="Genomic_DNA"/>
</dbReference>
<keyword evidence="2" id="KW-1185">Reference proteome</keyword>
<organism evidence="1 2">
    <name type="scientific">Intoshia linei</name>
    <dbReference type="NCBI Taxonomy" id="1819745"/>
    <lineage>
        <taxon>Eukaryota</taxon>
        <taxon>Metazoa</taxon>
        <taxon>Spiralia</taxon>
        <taxon>Lophotrochozoa</taxon>
        <taxon>Mesozoa</taxon>
        <taxon>Orthonectida</taxon>
        <taxon>Rhopaluridae</taxon>
        <taxon>Intoshia</taxon>
    </lineage>
</organism>
<accession>A0A177B193</accession>
<gene>
    <name evidence="1" type="ORF">A3Q56_04234</name>
</gene>
<comment type="caution">
    <text evidence="1">The sequence shown here is derived from an EMBL/GenBank/DDBJ whole genome shotgun (WGS) entry which is preliminary data.</text>
</comment>
<evidence type="ECO:0000313" key="1">
    <source>
        <dbReference type="EMBL" id="OAF68039.1"/>
    </source>
</evidence>